<feature type="compositionally biased region" description="Polar residues" evidence="2">
    <location>
        <begin position="322"/>
        <end position="334"/>
    </location>
</feature>
<dbReference type="SUPFAM" id="SSF57701">
    <property type="entry name" value="Zn2/Cys6 DNA-binding domain"/>
    <property type="match status" value="1"/>
</dbReference>
<dbReference type="Pfam" id="PF00172">
    <property type="entry name" value="Zn_clus"/>
    <property type="match status" value="1"/>
</dbReference>
<feature type="region of interest" description="Disordered" evidence="2">
    <location>
        <begin position="449"/>
        <end position="482"/>
    </location>
</feature>
<organism evidence="4 5">
    <name type="scientific">Coniochaeta ligniaria NRRL 30616</name>
    <dbReference type="NCBI Taxonomy" id="1408157"/>
    <lineage>
        <taxon>Eukaryota</taxon>
        <taxon>Fungi</taxon>
        <taxon>Dikarya</taxon>
        <taxon>Ascomycota</taxon>
        <taxon>Pezizomycotina</taxon>
        <taxon>Sordariomycetes</taxon>
        <taxon>Sordariomycetidae</taxon>
        <taxon>Coniochaetales</taxon>
        <taxon>Coniochaetaceae</taxon>
        <taxon>Coniochaeta</taxon>
    </lineage>
</organism>
<dbReference type="EMBL" id="KV875093">
    <property type="protein sequence ID" value="OIW35150.1"/>
    <property type="molecule type" value="Genomic_DNA"/>
</dbReference>
<dbReference type="SMART" id="SM00066">
    <property type="entry name" value="GAL4"/>
    <property type="match status" value="1"/>
</dbReference>
<dbReference type="InParanoid" id="A0A1J7J5U2"/>
<feature type="region of interest" description="Disordered" evidence="2">
    <location>
        <begin position="187"/>
        <end position="235"/>
    </location>
</feature>
<dbReference type="STRING" id="1408157.A0A1J7J5U2"/>
<feature type="compositionally biased region" description="Low complexity" evidence="2">
    <location>
        <begin position="102"/>
        <end position="128"/>
    </location>
</feature>
<dbReference type="CDD" id="cd00067">
    <property type="entry name" value="GAL4"/>
    <property type="match status" value="1"/>
</dbReference>
<feature type="region of interest" description="Disordered" evidence="2">
    <location>
        <begin position="35"/>
        <end position="128"/>
    </location>
</feature>
<name>A0A1J7J5U2_9PEZI</name>
<evidence type="ECO:0000259" key="3">
    <source>
        <dbReference type="PROSITE" id="PS50048"/>
    </source>
</evidence>
<dbReference type="InterPro" id="IPR001138">
    <property type="entry name" value="Zn2Cys6_DnaBD"/>
</dbReference>
<feature type="compositionally biased region" description="Polar residues" evidence="2">
    <location>
        <begin position="191"/>
        <end position="205"/>
    </location>
</feature>
<dbReference type="Proteomes" id="UP000182658">
    <property type="component" value="Unassembled WGS sequence"/>
</dbReference>
<protein>
    <recommendedName>
        <fullName evidence="3">Zn(2)-C6 fungal-type domain-containing protein</fullName>
    </recommendedName>
</protein>
<feature type="compositionally biased region" description="Basic and acidic residues" evidence="2">
    <location>
        <begin position="463"/>
        <end position="472"/>
    </location>
</feature>
<dbReference type="AlphaFoldDB" id="A0A1J7J5U2"/>
<sequence length="482" mass="52379">MAVVAPPPLKSNLEFWASSNSAIYPVRSPEPMTDIMSYQYPPPPPQSGADMEIQPTGYMPNYSGHHQPPSGMDMRPSPDSGHSMKERRDSFSNSMKLKRSISTPSVRPPQTQSQQSQLPPSQNSAAEQNALSLAAAEKRRNKLGYHRTSVACGHCRRRKIRCIPSPADIQGRCVNCIRLKKECSFFPVDQQPPQDTRQKSSSRSSAGPKIASASSSPAMQTGLPSDIHGQQGYPQLTMPSIQNMALPMKPQGTESFSPEAKMPSSASTARTFEYGHSGMTNWMSADASPSSSKPSDMNWRYPAESPITPATPAFSPYPGQGPPSSATWSASVSGEPSAREDMAWPAYPAPPPRSLSFGSDSMTNQHQQYPPISQMGPHSSRPYDRKATSMSADMYPPPIATTIPGIETVPGTTMDHHVSLSAGAVPSPHYATWQQYSYAKPGESYGTWYPEGAHQQQLGPGEAVHHSNEHHPPGGNIYYAER</sequence>
<evidence type="ECO:0000313" key="4">
    <source>
        <dbReference type="EMBL" id="OIW35150.1"/>
    </source>
</evidence>
<feature type="compositionally biased region" description="Polar residues" evidence="2">
    <location>
        <begin position="212"/>
        <end position="223"/>
    </location>
</feature>
<dbReference type="GO" id="GO:0000981">
    <property type="term" value="F:DNA-binding transcription factor activity, RNA polymerase II-specific"/>
    <property type="evidence" value="ECO:0007669"/>
    <property type="project" value="InterPro"/>
</dbReference>
<reference evidence="4 5" key="1">
    <citation type="submission" date="2016-10" db="EMBL/GenBank/DDBJ databases">
        <title>Draft genome sequence of Coniochaeta ligniaria NRRL30616, a lignocellulolytic fungus for bioabatement of inhibitors in plant biomass hydrolysates.</title>
        <authorList>
            <consortium name="DOE Joint Genome Institute"/>
            <person name="Jimenez D.J."/>
            <person name="Hector R.E."/>
            <person name="Riley R."/>
            <person name="Sun H."/>
            <person name="Grigoriev I.V."/>
            <person name="Van Elsas J.D."/>
            <person name="Nichols N.N."/>
        </authorList>
    </citation>
    <scope>NUCLEOTIDE SEQUENCE [LARGE SCALE GENOMIC DNA]</scope>
    <source>
        <strain evidence="4 5">NRRL 30616</strain>
    </source>
</reference>
<dbReference type="Gene3D" id="4.10.240.10">
    <property type="entry name" value="Zn(2)-C6 fungal-type DNA-binding domain"/>
    <property type="match status" value="1"/>
</dbReference>
<evidence type="ECO:0000256" key="1">
    <source>
        <dbReference type="ARBA" id="ARBA00023242"/>
    </source>
</evidence>
<accession>A0A1J7J5U2</accession>
<keyword evidence="1" id="KW-0539">Nucleus</keyword>
<feature type="compositionally biased region" description="Polar residues" evidence="2">
    <location>
        <begin position="361"/>
        <end position="371"/>
    </location>
</feature>
<evidence type="ECO:0000313" key="5">
    <source>
        <dbReference type="Proteomes" id="UP000182658"/>
    </source>
</evidence>
<proteinExistence type="predicted"/>
<keyword evidence="5" id="KW-1185">Reference proteome</keyword>
<feature type="region of interest" description="Disordered" evidence="2">
    <location>
        <begin position="361"/>
        <end position="388"/>
    </location>
</feature>
<dbReference type="InterPro" id="IPR036864">
    <property type="entry name" value="Zn2-C6_fun-type_DNA-bd_sf"/>
</dbReference>
<dbReference type="OrthoDB" id="4150019at2759"/>
<feature type="region of interest" description="Disordered" evidence="2">
    <location>
        <begin position="315"/>
        <end position="340"/>
    </location>
</feature>
<dbReference type="PROSITE" id="PS00463">
    <property type="entry name" value="ZN2_CY6_FUNGAL_1"/>
    <property type="match status" value="1"/>
</dbReference>
<dbReference type="GO" id="GO:0008270">
    <property type="term" value="F:zinc ion binding"/>
    <property type="evidence" value="ECO:0007669"/>
    <property type="project" value="InterPro"/>
</dbReference>
<feature type="domain" description="Zn(2)-C6 fungal-type" evidence="3">
    <location>
        <begin position="151"/>
        <end position="185"/>
    </location>
</feature>
<evidence type="ECO:0000256" key="2">
    <source>
        <dbReference type="SAM" id="MobiDB-lite"/>
    </source>
</evidence>
<dbReference type="PROSITE" id="PS50048">
    <property type="entry name" value="ZN2_CY6_FUNGAL_2"/>
    <property type="match status" value="1"/>
</dbReference>
<gene>
    <name evidence="4" type="ORF">CONLIGDRAFT_43103</name>
</gene>